<feature type="transmembrane region" description="Helical" evidence="7">
    <location>
        <begin position="255"/>
        <end position="279"/>
    </location>
</feature>
<dbReference type="PANTHER" id="PTHR34978:SF3">
    <property type="entry name" value="SLR0241 PROTEIN"/>
    <property type="match status" value="1"/>
</dbReference>
<evidence type="ECO:0000256" key="5">
    <source>
        <dbReference type="ARBA" id="ARBA00023049"/>
    </source>
</evidence>
<evidence type="ECO:0000313" key="9">
    <source>
        <dbReference type="EMBL" id="MBR7744218.1"/>
    </source>
</evidence>
<proteinExistence type="inferred from homology"/>
<dbReference type="Pfam" id="PF01435">
    <property type="entry name" value="Peptidase_M48"/>
    <property type="match status" value="1"/>
</dbReference>
<keyword evidence="4 6" id="KW-0862">Zinc</keyword>
<keyword evidence="10" id="KW-1185">Reference proteome</keyword>
<dbReference type="Gene3D" id="3.30.2010.10">
    <property type="entry name" value="Metalloproteases ('zincins'), catalytic domain"/>
    <property type="match status" value="1"/>
</dbReference>
<comment type="similarity">
    <text evidence="6">Belongs to the peptidase M48 family.</text>
</comment>
<keyword evidence="1 6" id="KW-0645">Protease</keyword>
<dbReference type="GO" id="GO:0006508">
    <property type="term" value="P:proteolysis"/>
    <property type="evidence" value="ECO:0007669"/>
    <property type="project" value="UniProtKB-KW"/>
</dbReference>
<comment type="caution">
    <text evidence="9">The sequence shown here is derived from an EMBL/GenBank/DDBJ whole genome shotgun (WGS) entry which is preliminary data.</text>
</comment>
<keyword evidence="7" id="KW-1133">Transmembrane helix</keyword>
<feature type="domain" description="Peptidase M48" evidence="8">
    <location>
        <begin position="112"/>
        <end position="172"/>
    </location>
</feature>
<keyword evidence="7" id="KW-0812">Transmembrane</keyword>
<name>A0A941HZL4_9MICO</name>
<dbReference type="PANTHER" id="PTHR34978">
    <property type="entry name" value="POSSIBLE SENSOR-TRANSDUCER PROTEIN BLAR"/>
    <property type="match status" value="1"/>
</dbReference>
<feature type="transmembrane region" description="Helical" evidence="7">
    <location>
        <begin position="35"/>
        <end position="57"/>
    </location>
</feature>
<comment type="cofactor">
    <cofactor evidence="6">
        <name>Zn(2+)</name>
        <dbReference type="ChEBI" id="CHEBI:29105"/>
    </cofactor>
    <text evidence="6">Binds 1 zinc ion per subunit.</text>
</comment>
<feature type="transmembrane region" description="Helical" evidence="7">
    <location>
        <begin position="69"/>
        <end position="89"/>
    </location>
</feature>
<dbReference type="AlphaFoldDB" id="A0A941HZL4"/>
<evidence type="ECO:0000256" key="7">
    <source>
        <dbReference type="SAM" id="Phobius"/>
    </source>
</evidence>
<dbReference type="Proteomes" id="UP000677016">
    <property type="component" value="Unassembled WGS sequence"/>
</dbReference>
<dbReference type="CDD" id="cd07326">
    <property type="entry name" value="M56_BlaR1_MecR1_like"/>
    <property type="match status" value="1"/>
</dbReference>
<protein>
    <submittedName>
        <fullName evidence="9">M56 family metallopeptidase</fullName>
    </submittedName>
</protein>
<evidence type="ECO:0000259" key="8">
    <source>
        <dbReference type="Pfam" id="PF01435"/>
    </source>
</evidence>
<feature type="transmembrane region" description="Helical" evidence="7">
    <location>
        <begin position="6"/>
        <end position="23"/>
    </location>
</feature>
<keyword evidence="5 6" id="KW-0482">Metalloprotease</keyword>
<evidence type="ECO:0000256" key="4">
    <source>
        <dbReference type="ARBA" id="ARBA00022833"/>
    </source>
</evidence>
<dbReference type="GO" id="GO:0046872">
    <property type="term" value="F:metal ion binding"/>
    <property type="evidence" value="ECO:0007669"/>
    <property type="project" value="UniProtKB-KW"/>
</dbReference>
<evidence type="ECO:0000313" key="10">
    <source>
        <dbReference type="Proteomes" id="UP000677016"/>
    </source>
</evidence>
<dbReference type="GO" id="GO:0004222">
    <property type="term" value="F:metalloendopeptidase activity"/>
    <property type="evidence" value="ECO:0007669"/>
    <property type="project" value="InterPro"/>
</dbReference>
<evidence type="ECO:0000256" key="2">
    <source>
        <dbReference type="ARBA" id="ARBA00022723"/>
    </source>
</evidence>
<evidence type="ECO:0000256" key="1">
    <source>
        <dbReference type="ARBA" id="ARBA00022670"/>
    </source>
</evidence>
<organism evidence="9 10">
    <name type="scientific">Phycicoccus avicenniae</name>
    <dbReference type="NCBI Taxonomy" id="2828860"/>
    <lineage>
        <taxon>Bacteria</taxon>
        <taxon>Bacillati</taxon>
        <taxon>Actinomycetota</taxon>
        <taxon>Actinomycetes</taxon>
        <taxon>Micrococcales</taxon>
        <taxon>Intrasporangiaceae</taxon>
        <taxon>Phycicoccus</taxon>
    </lineage>
</organism>
<reference evidence="9" key="1">
    <citation type="submission" date="2021-04" db="EMBL/GenBank/DDBJ databases">
        <title>Phycicoccus avicenniae sp. nov., a novel endophytic actinomycetes isolated from branch of Avicennia mariana.</title>
        <authorList>
            <person name="Tuo L."/>
        </authorList>
    </citation>
    <scope>NUCLEOTIDE SEQUENCE</scope>
    <source>
        <strain evidence="9">BSK3Z-2</strain>
    </source>
</reference>
<keyword evidence="3 6" id="KW-0378">Hydrolase</keyword>
<sequence>MLPLALAGLALALVWVAPGLMAGQTRFRRAPRAALLAWQAVSVGGVLAALLVPLATLPMLLRGDEVTEHPWVTALAVLVSVAVLLRLLVSGHLVGTRLRAARAEHRELVDVLGADDGNGVRVLEHPMPTAYCIPGRGSRVVLTRGVLDALPPDQLAAVVEHERAHLRARHDLLLEFFTVVHESVPARLRAPGALAEVRLLVEVLADRAAVRRTGEVTTARALLAVAEGRVPDIGVGAAASAPVRMRLLTAGVQPTLAAAAYALAVTALVLPPALLALAWT</sequence>
<accession>A0A941HZL4</accession>
<keyword evidence="7" id="KW-0472">Membrane</keyword>
<gene>
    <name evidence="9" type="ORF">KC207_13065</name>
</gene>
<dbReference type="EMBL" id="JAGSNF010000019">
    <property type="protein sequence ID" value="MBR7744218.1"/>
    <property type="molecule type" value="Genomic_DNA"/>
</dbReference>
<keyword evidence="2" id="KW-0479">Metal-binding</keyword>
<dbReference type="InterPro" id="IPR052173">
    <property type="entry name" value="Beta-lactam_resp_regulator"/>
</dbReference>
<dbReference type="InterPro" id="IPR001915">
    <property type="entry name" value="Peptidase_M48"/>
</dbReference>
<evidence type="ECO:0000256" key="6">
    <source>
        <dbReference type="RuleBase" id="RU003983"/>
    </source>
</evidence>
<dbReference type="RefSeq" id="WP_211603699.1">
    <property type="nucleotide sequence ID" value="NZ_JAGSNF010000019.1"/>
</dbReference>
<evidence type="ECO:0000256" key="3">
    <source>
        <dbReference type="ARBA" id="ARBA00022801"/>
    </source>
</evidence>